<sequence>MEQIEPSRLPVRHSSCSFYNEGRDFFSVLFDDIENAQKHIHLLFYIFRDDTIGMELIQRLIKKSSEGVKVRVLIDAIGSHKLSKSARKLLKENNIELGLSNRPKFPFFFYTLNHRNHRKIGVIDGNIGYIGGFNIGDEYLGKDPKLGYWRDYQLRINGDGVQDLQQQFVEDWRIAGMSITKDRSLYPELEKGPISLKLEPTEGIDMNYSFLDYIESAEKSIVVGTPYYIPGLKIQNALITAARKKINVKIILPFKADHPLVKEAAFRYFLPLLEAGCEIYQYQKGFYHAKVLLIDDELCDIGTANFDKRSFHINSEINCILKDGKLLEVIKKTIEQDIKDSERLTIGKFKGRPILQRLKEPFADLLSYFL</sequence>
<evidence type="ECO:0000313" key="14">
    <source>
        <dbReference type="EMBL" id="TLS36738.1"/>
    </source>
</evidence>
<keyword evidence="11" id="KW-1208">Phospholipid metabolism</keyword>
<gene>
    <name evidence="14" type="primary">cls</name>
    <name evidence="14" type="ORF">FCL54_14300</name>
</gene>
<feature type="domain" description="PLD phosphodiesterase" evidence="13">
    <location>
        <begin position="283"/>
        <end position="310"/>
    </location>
</feature>
<dbReference type="NCBIfam" id="TIGR04265">
    <property type="entry name" value="bac_cardiolipin"/>
    <property type="match status" value="1"/>
</dbReference>
<dbReference type="EC" id="2.7.8.-" evidence="12"/>
<dbReference type="InterPro" id="IPR022924">
    <property type="entry name" value="Cardiolipin_synthase"/>
</dbReference>
<dbReference type="AlphaFoldDB" id="A0A5R9F516"/>
<evidence type="ECO:0000256" key="1">
    <source>
        <dbReference type="ARBA" id="ARBA00004236"/>
    </source>
</evidence>
<dbReference type="PIRSF" id="PIRSF000850">
    <property type="entry name" value="Phospholipase_D_PSS"/>
    <property type="match status" value="1"/>
</dbReference>
<protein>
    <recommendedName>
        <fullName evidence="12">Cardiolipin synthase</fullName>
        <ecNumber evidence="12">2.7.8.-</ecNumber>
    </recommendedName>
</protein>
<evidence type="ECO:0000256" key="6">
    <source>
        <dbReference type="ARBA" id="ARBA00022737"/>
    </source>
</evidence>
<dbReference type="Proteomes" id="UP000308230">
    <property type="component" value="Unassembled WGS sequence"/>
</dbReference>
<evidence type="ECO:0000256" key="2">
    <source>
        <dbReference type="ARBA" id="ARBA00022475"/>
    </source>
</evidence>
<dbReference type="OrthoDB" id="9762009at2"/>
<dbReference type="InterPro" id="IPR025202">
    <property type="entry name" value="PLD-like_dom"/>
</dbReference>
<dbReference type="EMBL" id="SWLG01000009">
    <property type="protein sequence ID" value="TLS36738.1"/>
    <property type="molecule type" value="Genomic_DNA"/>
</dbReference>
<keyword evidence="7" id="KW-1133">Transmembrane helix</keyword>
<evidence type="ECO:0000256" key="9">
    <source>
        <dbReference type="ARBA" id="ARBA00023136"/>
    </source>
</evidence>
<keyword evidence="15" id="KW-1185">Reference proteome</keyword>
<keyword evidence="9" id="KW-0472">Membrane</keyword>
<evidence type="ECO:0000256" key="5">
    <source>
        <dbReference type="ARBA" id="ARBA00022692"/>
    </source>
</evidence>
<dbReference type="SMART" id="SM00155">
    <property type="entry name" value="PLDc"/>
    <property type="match status" value="2"/>
</dbReference>
<dbReference type="FunFam" id="3.30.870.10:FF:000014">
    <property type="entry name" value="Cardiolipin synthase"/>
    <property type="match status" value="1"/>
</dbReference>
<evidence type="ECO:0000256" key="11">
    <source>
        <dbReference type="ARBA" id="ARBA00023264"/>
    </source>
</evidence>
<dbReference type="CDD" id="cd09110">
    <property type="entry name" value="PLDc_CLS_1"/>
    <property type="match status" value="1"/>
</dbReference>
<evidence type="ECO:0000256" key="3">
    <source>
        <dbReference type="ARBA" id="ARBA00022516"/>
    </source>
</evidence>
<keyword evidence="10" id="KW-0594">Phospholipid biosynthesis</keyword>
<evidence type="ECO:0000259" key="13">
    <source>
        <dbReference type="PROSITE" id="PS50035"/>
    </source>
</evidence>
<keyword evidence="8" id="KW-0443">Lipid metabolism</keyword>
<evidence type="ECO:0000256" key="10">
    <source>
        <dbReference type="ARBA" id="ARBA00023209"/>
    </source>
</evidence>
<organism evidence="14 15">
    <name type="scientific">Exobacillus caeni</name>
    <dbReference type="NCBI Taxonomy" id="2574798"/>
    <lineage>
        <taxon>Bacteria</taxon>
        <taxon>Bacillati</taxon>
        <taxon>Bacillota</taxon>
        <taxon>Bacilli</taxon>
        <taxon>Bacillales</taxon>
        <taxon>Guptibacillaceae</taxon>
        <taxon>Exobacillus</taxon>
    </lineage>
</organism>
<evidence type="ECO:0000256" key="7">
    <source>
        <dbReference type="ARBA" id="ARBA00022989"/>
    </source>
</evidence>
<dbReference type="GO" id="GO:0005886">
    <property type="term" value="C:plasma membrane"/>
    <property type="evidence" value="ECO:0007669"/>
    <property type="project" value="UniProtKB-SubCell"/>
</dbReference>
<evidence type="ECO:0000256" key="8">
    <source>
        <dbReference type="ARBA" id="ARBA00023098"/>
    </source>
</evidence>
<dbReference type="SUPFAM" id="SSF56024">
    <property type="entry name" value="Phospholipase D/nuclease"/>
    <property type="match status" value="2"/>
</dbReference>
<dbReference type="CDD" id="cd09112">
    <property type="entry name" value="PLDc_CLS_2"/>
    <property type="match status" value="1"/>
</dbReference>
<keyword evidence="6" id="KW-0677">Repeat</keyword>
<reference evidence="14 15" key="1">
    <citation type="submission" date="2019-04" db="EMBL/GenBank/DDBJ databases">
        <title>Bacillus caeni sp. nov., a bacterium isolated from mangrove sediment.</title>
        <authorList>
            <person name="Huang H."/>
            <person name="Mo K."/>
            <person name="Hu Y."/>
        </authorList>
    </citation>
    <scope>NUCLEOTIDE SEQUENCE [LARGE SCALE GENOMIC DNA]</scope>
    <source>
        <strain evidence="14 15">HB172195</strain>
    </source>
</reference>
<proteinExistence type="predicted"/>
<dbReference type="PROSITE" id="PS50035">
    <property type="entry name" value="PLD"/>
    <property type="match status" value="2"/>
</dbReference>
<comment type="subcellular location">
    <subcellularLocation>
        <location evidence="1">Cell membrane</location>
    </subcellularLocation>
</comment>
<dbReference type="InterPro" id="IPR001736">
    <property type="entry name" value="PLipase_D/transphosphatidylase"/>
</dbReference>
<accession>A0A5R9F516</accession>
<feature type="domain" description="PLD phosphodiesterase" evidence="13">
    <location>
        <begin position="112"/>
        <end position="139"/>
    </location>
</feature>
<evidence type="ECO:0000256" key="4">
    <source>
        <dbReference type="ARBA" id="ARBA00022679"/>
    </source>
</evidence>
<dbReference type="PANTHER" id="PTHR21248:SF7">
    <property type="entry name" value="MINOR CARDIOLIPIN SYNTHASE CLSB"/>
    <property type="match status" value="1"/>
</dbReference>
<keyword evidence="3" id="KW-0444">Lipid biosynthesis</keyword>
<name>A0A5R9F516_9BACL</name>
<keyword evidence="2" id="KW-1003">Cell membrane</keyword>
<evidence type="ECO:0000313" key="15">
    <source>
        <dbReference type="Proteomes" id="UP000308230"/>
    </source>
</evidence>
<dbReference type="PANTHER" id="PTHR21248">
    <property type="entry name" value="CARDIOLIPIN SYNTHASE"/>
    <property type="match status" value="1"/>
</dbReference>
<dbReference type="Pfam" id="PF13091">
    <property type="entry name" value="PLDc_2"/>
    <property type="match status" value="2"/>
</dbReference>
<keyword evidence="4" id="KW-0808">Transferase</keyword>
<keyword evidence="5" id="KW-0812">Transmembrane</keyword>
<dbReference type="Gene3D" id="3.30.870.10">
    <property type="entry name" value="Endonuclease Chain A"/>
    <property type="match status" value="2"/>
</dbReference>
<evidence type="ECO:0000256" key="12">
    <source>
        <dbReference type="NCBIfam" id="TIGR04265"/>
    </source>
</evidence>
<dbReference type="GO" id="GO:0032049">
    <property type="term" value="P:cardiolipin biosynthetic process"/>
    <property type="evidence" value="ECO:0007669"/>
    <property type="project" value="UniProtKB-UniRule"/>
</dbReference>
<dbReference type="GO" id="GO:0008808">
    <property type="term" value="F:cardiolipin synthase activity"/>
    <property type="evidence" value="ECO:0007669"/>
    <property type="project" value="UniProtKB-UniRule"/>
</dbReference>
<comment type="caution">
    <text evidence="14">The sequence shown here is derived from an EMBL/GenBank/DDBJ whole genome shotgun (WGS) entry which is preliminary data.</text>
</comment>